<dbReference type="EMBL" id="GGFM01008717">
    <property type="protein sequence ID" value="MBW29468.1"/>
    <property type="molecule type" value="Transcribed_RNA"/>
</dbReference>
<keyword evidence="1" id="KW-0472">Membrane</keyword>
<feature type="chain" id="PRO_5014688702" description="Secreted peptide" evidence="2">
    <location>
        <begin position="19"/>
        <end position="250"/>
    </location>
</feature>
<keyword evidence="2" id="KW-0732">Signal</keyword>
<evidence type="ECO:0008006" key="4">
    <source>
        <dbReference type="Google" id="ProtNLM"/>
    </source>
</evidence>
<protein>
    <recommendedName>
        <fullName evidence="4">Secreted peptide</fullName>
    </recommendedName>
</protein>
<keyword evidence="1" id="KW-0812">Transmembrane</keyword>
<sequence length="250" mass="27775">MLLLLLLMLFTFKHPAETTDCTLPTTPAMLLLLLLLIRVLLLLLLLLLMLPSCCCCCCCCCCWACDATSRFSEAVVVVTLFTRGVCILTPGDFRNGRKSSLLFIITMTWSDHSKGGSDDRCKRCSNVHESCSVFASGGGCFSQAADDWSKNGNLHELTFKFSLDTPKNIFDKAQHCSTICSVVFSLLFHTGLYFYANGYSISIRFFITFITAQKQPVANCCGVVLTSFHTSFRHTRTHARTYGVNSINFS</sequence>
<feature type="transmembrane region" description="Helical" evidence="1">
    <location>
        <begin position="28"/>
        <end position="48"/>
    </location>
</feature>
<keyword evidence="1" id="KW-1133">Transmembrane helix</keyword>
<evidence type="ECO:0000256" key="1">
    <source>
        <dbReference type="SAM" id="Phobius"/>
    </source>
</evidence>
<dbReference type="AlphaFoldDB" id="A0A2M3ZM29"/>
<proteinExistence type="predicted"/>
<name>A0A2M3ZM29_9DIPT</name>
<feature type="transmembrane region" description="Helical" evidence="1">
    <location>
        <begin position="176"/>
        <end position="196"/>
    </location>
</feature>
<evidence type="ECO:0000313" key="3">
    <source>
        <dbReference type="EMBL" id="MBW29468.1"/>
    </source>
</evidence>
<organism evidence="3">
    <name type="scientific">Anopheles braziliensis</name>
    <dbReference type="NCBI Taxonomy" id="58242"/>
    <lineage>
        <taxon>Eukaryota</taxon>
        <taxon>Metazoa</taxon>
        <taxon>Ecdysozoa</taxon>
        <taxon>Arthropoda</taxon>
        <taxon>Hexapoda</taxon>
        <taxon>Insecta</taxon>
        <taxon>Pterygota</taxon>
        <taxon>Neoptera</taxon>
        <taxon>Endopterygota</taxon>
        <taxon>Diptera</taxon>
        <taxon>Nematocera</taxon>
        <taxon>Culicoidea</taxon>
        <taxon>Culicidae</taxon>
        <taxon>Anophelinae</taxon>
        <taxon>Anopheles</taxon>
    </lineage>
</organism>
<feature type="signal peptide" evidence="2">
    <location>
        <begin position="1"/>
        <end position="18"/>
    </location>
</feature>
<reference evidence="3" key="1">
    <citation type="submission" date="2018-01" db="EMBL/GenBank/DDBJ databases">
        <title>An insight into the sialome of Amazonian anophelines.</title>
        <authorList>
            <person name="Ribeiro J.M."/>
            <person name="Scarpassa V."/>
            <person name="Calvo E."/>
        </authorList>
    </citation>
    <scope>NUCLEOTIDE SEQUENCE</scope>
    <source>
        <tissue evidence="3">Salivary glands</tissue>
    </source>
</reference>
<evidence type="ECO:0000256" key="2">
    <source>
        <dbReference type="SAM" id="SignalP"/>
    </source>
</evidence>
<accession>A0A2M3ZM29</accession>